<reference evidence="3" key="1">
    <citation type="submission" date="2022-06" db="EMBL/GenBank/DDBJ databases">
        <title>Sphingomonas sp. nov. isolated from rhizosphere soil of tomato.</title>
        <authorList>
            <person name="Dong H."/>
            <person name="Gao R."/>
        </authorList>
    </citation>
    <scope>NUCLEOTIDE SEQUENCE</scope>
    <source>
        <strain evidence="3">MMSM24</strain>
    </source>
</reference>
<accession>A0AA42CRV7</accession>
<dbReference type="Pfam" id="PF03435">
    <property type="entry name" value="Sacchrp_dh_NADP"/>
    <property type="match status" value="1"/>
</dbReference>
<organism evidence="3 4">
    <name type="scientific">Sphingomonas lycopersici</name>
    <dbReference type="NCBI Taxonomy" id="2951807"/>
    <lineage>
        <taxon>Bacteria</taxon>
        <taxon>Pseudomonadati</taxon>
        <taxon>Pseudomonadota</taxon>
        <taxon>Alphaproteobacteria</taxon>
        <taxon>Sphingomonadales</taxon>
        <taxon>Sphingomonadaceae</taxon>
        <taxon>Sphingomonas</taxon>
    </lineage>
</organism>
<dbReference type="Pfam" id="PF13761">
    <property type="entry name" value="DUF4166"/>
    <property type="match status" value="1"/>
</dbReference>
<dbReference type="SUPFAM" id="SSF51735">
    <property type="entry name" value="NAD(P)-binding Rossmann-fold domains"/>
    <property type="match status" value="1"/>
</dbReference>
<dbReference type="InterPro" id="IPR005097">
    <property type="entry name" value="Sacchrp_dh_NADP-bd"/>
</dbReference>
<feature type="domain" description="DUF4166" evidence="2">
    <location>
        <begin position="384"/>
        <end position="538"/>
    </location>
</feature>
<evidence type="ECO:0000313" key="3">
    <source>
        <dbReference type="EMBL" id="MCW6536674.1"/>
    </source>
</evidence>
<evidence type="ECO:0000313" key="4">
    <source>
        <dbReference type="Proteomes" id="UP001165565"/>
    </source>
</evidence>
<dbReference type="RefSeq" id="WP_265270329.1">
    <property type="nucleotide sequence ID" value="NZ_JANFAV010000015.1"/>
</dbReference>
<dbReference type="Gene3D" id="3.40.50.720">
    <property type="entry name" value="NAD(P)-binding Rossmann-like Domain"/>
    <property type="match status" value="1"/>
</dbReference>
<comment type="caution">
    <text evidence="3">The sequence shown here is derived from an EMBL/GenBank/DDBJ whole genome shotgun (WGS) entry which is preliminary data.</text>
</comment>
<dbReference type="PANTHER" id="PTHR43796:SF2">
    <property type="entry name" value="CARBOXYNORSPERMIDINE SYNTHASE"/>
    <property type="match status" value="1"/>
</dbReference>
<gene>
    <name evidence="3" type="ORF">NEE01_17995</name>
</gene>
<dbReference type="Proteomes" id="UP001165565">
    <property type="component" value="Unassembled WGS sequence"/>
</dbReference>
<dbReference type="InterPro" id="IPR036291">
    <property type="entry name" value="NAD(P)-bd_dom_sf"/>
</dbReference>
<evidence type="ECO:0000259" key="1">
    <source>
        <dbReference type="Pfam" id="PF03435"/>
    </source>
</evidence>
<evidence type="ECO:0000259" key="2">
    <source>
        <dbReference type="Pfam" id="PF13761"/>
    </source>
</evidence>
<keyword evidence="4" id="KW-1185">Reference proteome</keyword>
<name>A0AA42CRV7_9SPHN</name>
<feature type="domain" description="Saccharopine dehydrogenase NADP binding" evidence="1">
    <location>
        <begin position="4"/>
        <end position="123"/>
    </location>
</feature>
<dbReference type="InterPro" id="IPR025311">
    <property type="entry name" value="DUF4166"/>
</dbReference>
<dbReference type="PANTHER" id="PTHR43796">
    <property type="entry name" value="CARBOXYNORSPERMIDINE SYNTHASE"/>
    <property type="match status" value="1"/>
</dbReference>
<proteinExistence type="predicted"/>
<sequence>MSRILVLGGYGGFGGRIARRLAAAGHDVLVAGRSLAKARAFCADQPRLTPVAIDRAAVAAALRDHRPAVLVDASGPFQTLDYTIPAACVAAGVHYVDIADARAFVCGIVTLDAAAKAAGVVVISGASSVPALSGAVVRKLAVGFEQVRAVEMAISASNRATAGPAVAAAILAQLGQPLKLWRGGRWIERIGWQELRREHFVVAGERPLDRRLVALVDVPDHELLPERLPGRPAVTFRAGTELGFQTRALWLASWLVRWKLLSNLAPMARFLRPLQGLTGWMGSDRSAMIVRLFGLIGGKRVERRWTLLASRGDGPEIPALSVPPLISHILDGLEPAGARDAGMSLSLSDYQPAFDGLSIRHEVTEHILSPPLYARVMGTRFEQLPPAVRAMHETLRDGGASGVADVTGSGNLLTGAIASLIGFPRAGTHELHVAFEERDGVETWIRTFSGKRFHSRLSQDGRWLVERFGAFRFGFELPSDEHGLAMVMRRWWIGPLRLPLALAPRSLAREWEEDGRFHFDVPIVLPVLGRIVHYRGRLEAR</sequence>
<dbReference type="AlphaFoldDB" id="A0AA42CRV7"/>
<protein>
    <submittedName>
        <fullName evidence="3">DUF4166 domain-containing protein</fullName>
    </submittedName>
</protein>
<dbReference type="EMBL" id="JANFAV010000015">
    <property type="protein sequence ID" value="MCW6536674.1"/>
    <property type="molecule type" value="Genomic_DNA"/>
</dbReference>